<feature type="coiled-coil region" evidence="3">
    <location>
        <begin position="47"/>
        <end position="118"/>
    </location>
</feature>
<dbReference type="InterPro" id="IPR024930">
    <property type="entry name" value="Skp_dom_sf"/>
</dbReference>
<dbReference type="RefSeq" id="WP_340676436.1">
    <property type="nucleotide sequence ID" value="NZ_JBHTIT010000001.1"/>
</dbReference>
<dbReference type="Pfam" id="PF03938">
    <property type="entry name" value="OmpH"/>
    <property type="match status" value="1"/>
</dbReference>
<keyword evidence="3" id="KW-0175">Coiled coil</keyword>
<dbReference type="PANTHER" id="PTHR35089:SF1">
    <property type="entry name" value="CHAPERONE PROTEIN SKP"/>
    <property type="match status" value="1"/>
</dbReference>
<keyword evidence="2 4" id="KW-0732">Signal</keyword>
<evidence type="ECO:0000256" key="2">
    <source>
        <dbReference type="ARBA" id="ARBA00022729"/>
    </source>
</evidence>
<evidence type="ECO:0000313" key="5">
    <source>
        <dbReference type="EMBL" id="MFD0949806.1"/>
    </source>
</evidence>
<sequence>MKKLLASVVLGATLFSALPALAADGTKIAMLDREAALLASNAARTAQEKLNAEMKPQRDRLDALRNDIKAMEQRFQKESATMSESNKKALRDQADKKAQEFNTLIQQVQERTQQAQQDLLKRLLPNLEGILDDLRKAGDYDIILDRRSAVYVAPELDLTKRVVDRLNAGK</sequence>
<accession>A0ABW3HHW6</accession>
<dbReference type="Proteomes" id="UP001597044">
    <property type="component" value="Unassembled WGS sequence"/>
</dbReference>
<comment type="caution">
    <text evidence="5">The sequence shown here is derived from an EMBL/GenBank/DDBJ whole genome shotgun (WGS) entry which is preliminary data.</text>
</comment>
<feature type="chain" id="PRO_5045221677" evidence="4">
    <location>
        <begin position="23"/>
        <end position="170"/>
    </location>
</feature>
<feature type="signal peptide" evidence="4">
    <location>
        <begin position="1"/>
        <end position="22"/>
    </location>
</feature>
<evidence type="ECO:0000256" key="4">
    <source>
        <dbReference type="SAM" id="SignalP"/>
    </source>
</evidence>
<dbReference type="SUPFAM" id="SSF111384">
    <property type="entry name" value="OmpH-like"/>
    <property type="match status" value="1"/>
</dbReference>
<protein>
    <submittedName>
        <fullName evidence="5">OmpH family outer membrane protein</fullName>
    </submittedName>
</protein>
<gene>
    <name evidence="5" type="ORF">ACFQ0F_05305</name>
</gene>
<dbReference type="InterPro" id="IPR005632">
    <property type="entry name" value="Chaperone_Skp"/>
</dbReference>
<reference evidence="6" key="1">
    <citation type="journal article" date="2019" name="Int. J. Syst. Evol. Microbiol.">
        <title>The Global Catalogue of Microorganisms (GCM) 10K type strain sequencing project: providing services to taxonomists for standard genome sequencing and annotation.</title>
        <authorList>
            <consortium name="The Broad Institute Genomics Platform"/>
            <consortium name="The Broad Institute Genome Sequencing Center for Infectious Disease"/>
            <person name="Wu L."/>
            <person name="Ma J."/>
        </authorList>
    </citation>
    <scope>NUCLEOTIDE SEQUENCE [LARGE SCALE GENOMIC DNA]</scope>
    <source>
        <strain evidence="6">CCUG 63419</strain>
    </source>
</reference>
<keyword evidence="6" id="KW-1185">Reference proteome</keyword>
<dbReference type="EMBL" id="JBHTIT010000001">
    <property type="protein sequence ID" value="MFD0949806.1"/>
    <property type="molecule type" value="Genomic_DNA"/>
</dbReference>
<dbReference type="PANTHER" id="PTHR35089">
    <property type="entry name" value="CHAPERONE PROTEIN SKP"/>
    <property type="match status" value="1"/>
</dbReference>
<comment type="similarity">
    <text evidence="1">Belongs to the Skp family.</text>
</comment>
<evidence type="ECO:0000256" key="1">
    <source>
        <dbReference type="ARBA" id="ARBA00009091"/>
    </source>
</evidence>
<evidence type="ECO:0000256" key="3">
    <source>
        <dbReference type="SAM" id="Coils"/>
    </source>
</evidence>
<proteinExistence type="inferred from homology"/>
<dbReference type="SMART" id="SM00935">
    <property type="entry name" value="OmpH"/>
    <property type="match status" value="1"/>
</dbReference>
<evidence type="ECO:0000313" key="6">
    <source>
        <dbReference type="Proteomes" id="UP001597044"/>
    </source>
</evidence>
<name>A0ABW3HHW6_9GAMM</name>
<organism evidence="5 6">
    <name type="scientific">Paraperlucidibaca wandonensis</name>
    <dbReference type="NCBI Taxonomy" id="1268273"/>
    <lineage>
        <taxon>Bacteria</taxon>
        <taxon>Pseudomonadati</taxon>
        <taxon>Pseudomonadota</taxon>
        <taxon>Gammaproteobacteria</taxon>
        <taxon>Moraxellales</taxon>
        <taxon>Moraxellaceae</taxon>
        <taxon>Paraperlucidibaca</taxon>
    </lineage>
</organism>
<dbReference type="Gene3D" id="3.30.910.20">
    <property type="entry name" value="Skp domain"/>
    <property type="match status" value="1"/>
</dbReference>